<dbReference type="InterPro" id="IPR042281">
    <property type="entry name" value="GpdQ_beta-strand"/>
</dbReference>
<sequence>MKLMIMGDLHYPEQLVNANQEMEEARDRFFSQYLEEFLTLEGDYHISIGDLTHAGTTSEFTFIMNHVASSLPDGRFLYVLGNHDTHSSSKDDIQALTGQPRYLAIEEEEAVLILLDTARETPENWGGMIDYEQLDWLREQMNKYGHKLLLVFSHHPIYNTTARSTETMMCLDPALDLLQILNEHQGPGIFFNGHNHVQSMVQRGRWQFVQVAAVPDLPVATSVNLQGASISIEKVQLSAAPYRELAEVFSGRMYDYDPHPNAEGDEVSNNLKFHLQDLSKEEVSP</sequence>
<dbReference type="InterPro" id="IPR042283">
    <property type="entry name" value="GpdQ_catalytic"/>
</dbReference>
<dbReference type="InterPro" id="IPR004843">
    <property type="entry name" value="Calcineurin-like_PHP"/>
</dbReference>
<dbReference type="Gene3D" id="3.60.21.40">
    <property type="entry name" value="GpdQ, catalytic alpha/beta sandwich domain"/>
    <property type="match status" value="1"/>
</dbReference>
<reference evidence="7" key="1">
    <citation type="submission" date="2018-12" db="EMBL/GenBank/DDBJ databases">
        <title>Complete genome sequence of Paenibacillus sp. MBLB1234.</title>
        <authorList>
            <person name="Nam Y.-D."/>
            <person name="Kang J."/>
            <person name="Chung W.-H."/>
            <person name="Park Y.S."/>
        </authorList>
    </citation>
    <scope>NUCLEOTIDE SEQUENCE [LARGE SCALE GENOMIC DNA]</scope>
    <source>
        <strain evidence="7">MBLB1234</strain>
    </source>
</reference>
<keyword evidence="2" id="KW-0378">Hydrolase</keyword>
<dbReference type="AlphaFoldDB" id="A0A3S9V5R3"/>
<evidence type="ECO:0000313" key="6">
    <source>
        <dbReference type="EMBL" id="AZS17870.1"/>
    </source>
</evidence>
<dbReference type="RefSeq" id="WP_127003838.1">
    <property type="nucleotide sequence ID" value="NZ_CP034346.1"/>
</dbReference>
<dbReference type="OrthoDB" id="1645838at2"/>
<dbReference type="InterPro" id="IPR050884">
    <property type="entry name" value="CNP_phosphodiesterase-III"/>
</dbReference>
<dbReference type="GO" id="GO:0016787">
    <property type="term" value="F:hydrolase activity"/>
    <property type="evidence" value="ECO:0007669"/>
    <property type="project" value="UniProtKB-KW"/>
</dbReference>
<gene>
    <name evidence="6" type="ORF">EI981_27835</name>
</gene>
<proteinExistence type="inferred from homology"/>
<keyword evidence="1" id="KW-0479">Metal-binding</keyword>
<dbReference type="EMBL" id="CP034346">
    <property type="protein sequence ID" value="AZS17870.1"/>
    <property type="molecule type" value="Genomic_DNA"/>
</dbReference>
<dbReference type="Gene3D" id="3.30.750.180">
    <property type="entry name" value="GpdQ, beta-strand dimerisation domain"/>
    <property type="match status" value="1"/>
</dbReference>
<protein>
    <submittedName>
        <fullName evidence="6">Metallophosphoesterase</fullName>
    </submittedName>
</protein>
<comment type="similarity">
    <text evidence="4">Belongs to the cyclic nucleotide phosphodiesterase class-III family.</text>
</comment>
<dbReference type="InterPro" id="IPR029052">
    <property type="entry name" value="Metallo-depent_PP-like"/>
</dbReference>
<dbReference type="PANTHER" id="PTHR42988">
    <property type="entry name" value="PHOSPHOHYDROLASE"/>
    <property type="match status" value="1"/>
</dbReference>
<evidence type="ECO:0000256" key="4">
    <source>
        <dbReference type="ARBA" id="ARBA00025742"/>
    </source>
</evidence>
<evidence type="ECO:0000256" key="3">
    <source>
        <dbReference type="ARBA" id="ARBA00023004"/>
    </source>
</evidence>
<evidence type="ECO:0000259" key="5">
    <source>
        <dbReference type="Pfam" id="PF00149"/>
    </source>
</evidence>
<keyword evidence="3" id="KW-0408">Iron</keyword>
<dbReference type="Pfam" id="PF00149">
    <property type="entry name" value="Metallophos"/>
    <property type="match status" value="1"/>
</dbReference>
<evidence type="ECO:0000313" key="7">
    <source>
        <dbReference type="Proteomes" id="UP000270678"/>
    </source>
</evidence>
<dbReference type="SUPFAM" id="SSF56300">
    <property type="entry name" value="Metallo-dependent phosphatases"/>
    <property type="match status" value="1"/>
</dbReference>
<organism evidence="6 7">
    <name type="scientific">Paenibacillus lutimineralis</name>
    <dbReference type="NCBI Taxonomy" id="2707005"/>
    <lineage>
        <taxon>Bacteria</taxon>
        <taxon>Bacillati</taxon>
        <taxon>Bacillota</taxon>
        <taxon>Bacilli</taxon>
        <taxon>Bacillales</taxon>
        <taxon>Paenibacillaceae</taxon>
        <taxon>Paenibacillus</taxon>
    </lineage>
</organism>
<dbReference type="KEGG" id="plut:EI981_27835"/>
<dbReference type="Proteomes" id="UP000270678">
    <property type="component" value="Chromosome"/>
</dbReference>
<dbReference type="PANTHER" id="PTHR42988:SF2">
    <property type="entry name" value="CYCLIC NUCLEOTIDE PHOSPHODIESTERASE CBUA0032-RELATED"/>
    <property type="match status" value="1"/>
</dbReference>
<keyword evidence="7" id="KW-1185">Reference proteome</keyword>
<accession>A0A3S9V5R3</accession>
<evidence type="ECO:0000256" key="1">
    <source>
        <dbReference type="ARBA" id="ARBA00022723"/>
    </source>
</evidence>
<name>A0A3S9V5R3_9BACL</name>
<feature type="domain" description="Calcineurin-like phosphoesterase" evidence="5">
    <location>
        <begin position="1"/>
        <end position="197"/>
    </location>
</feature>
<evidence type="ECO:0000256" key="2">
    <source>
        <dbReference type="ARBA" id="ARBA00022801"/>
    </source>
</evidence>
<dbReference type="GO" id="GO:0046872">
    <property type="term" value="F:metal ion binding"/>
    <property type="evidence" value="ECO:0007669"/>
    <property type="project" value="UniProtKB-KW"/>
</dbReference>